<reference evidence="2" key="2">
    <citation type="submission" date="2025-09" db="UniProtKB">
        <authorList>
            <consortium name="Ensembl"/>
        </authorList>
    </citation>
    <scope>IDENTIFICATION</scope>
</reference>
<reference evidence="2" key="1">
    <citation type="submission" date="2025-08" db="UniProtKB">
        <authorList>
            <consortium name="Ensembl"/>
        </authorList>
    </citation>
    <scope>IDENTIFICATION</scope>
</reference>
<dbReference type="InterPro" id="IPR042779">
    <property type="entry name" value="MISP/MISP3-like"/>
</dbReference>
<name>A0A8C2WJ27_CYCLU</name>
<dbReference type="Ensembl" id="ENSCLMT00005005581.1">
    <property type="protein sequence ID" value="ENSCLMP00005005215.1"/>
    <property type="gene ID" value="ENSCLMG00005002803.1"/>
</dbReference>
<keyword evidence="3" id="KW-1185">Reference proteome</keyword>
<feature type="compositionally biased region" description="Low complexity" evidence="1">
    <location>
        <begin position="394"/>
        <end position="404"/>
    </location>
</feature>
<evidence type="ECO:0008006" key="4">
    <source>
        <dbReference type="Google" id="ProtNLM"/>
    </source>
</evidence>
<dbReference type="AlphaFoldDB" id="A0A8C2WJ27"/>
<dbReference type="GeneTree" id="ENSGT00940000170963"/>
<feature type="region of interest" description="Disordered" evidence="1">
    <location>
        <begin position="312"/>
        <end position="347"/>
    </location>
</feature>
<dbReference type="Proteomes" id="UP000694565">
    <property type="component" value="Unplaced"/>
</dbReference>
<protein>
    <recommendedName>
        <fullName evidence="4">Mitotic interactor and substrate of PLK1</fullName>
    </recommendedName>
</protein>
<feature type="compositionally biased region" description="Basic and acidic residues" evidence="1">
    <location>
        <begin position="149"/>
        <end position="177"/>
    </location>
</feature>
<feature type="compositionally biased region" description="Polar residues" evidence="1">
    <location>
        <begin position="81"/>
        <end position="95"/>
    </location>
</feature>
<feature type="compositionally biased region" description="Basic and acidic residues" evidence="1">
    <location>
        <begin position="333"/>
        <end position="347"/>
    </location>
</feature>
<proteinExistence type="predicted"/>
<evidence type="ECO:0000256" key="1">
    <source>
        <dbReference type="SAM" id="MobiDB-lite"/>
    </source>
</evidence>
<feature type="region of interest" description="Disordered" evidence="1">
    <location>
        <begin position="146"/>
        <end position="177"/>
    </location>
</feature>
<dbReference type="PANTHER" id="PTHR18839:SF0">
    <property type="entry name" value="MITOTIC INTERACTOR AND SUBSTRATE OF PLK1 ISOFORM X1-RELATED"/>
    <property type="match status" value="1"/>
</dbReference>
<feature type="region of interest" description="Disordered" evidence="1">
    <location>
        <begin position="366"/>
        <end position="481"/>
    </location>
</feature>
<evidence type="ECO:0000313" key="3">
    <source>
        <dbReference type="Proteomes" id="UP000694565"/>
    </source>
</evidence>
<feature type="region of interest" description="Disordered" evidence="1">
    <location>
        <begin position="1"/>
        <end position="133"/>
    </location>
</feature>
<evidence type="ECO:0000313" key="2">
    <source>
        <dbReference type="Ensembl" id="ENSCLMP00005005215.1"/>
    </source>
</evidence>
<dbReference type="PANTHER" id="PTHR18839">
    <property type="entry name" value="MITOTIC INTERACTOR AND SUBSTRATE OF PLK1 MISP FAMILY MEMBER"/>
    <property type="match status" value="1"/>
</dbReference>
<feature type="compositionally biased region" description="Basic and acidic residues" evidence="1">
    <location>
        <begin position="366"/>
        <end position="376"/>
    </location>
</feature>
<sequence length="481" mass="52363">MTEGGSKQTGGGGRQKESGLERNKAVGQQRGGGLLKYSKRVQTQKVKTEEHSFVSRKHASMESDSCDDSQSDSGVSADFSPCSTLEGTTTISTVSPAAVPKETPIDREIRRAVEREHSLRRSRGLPNPPTLPEYVEIPLRKTVLCQSAKSERSQGKDRQFAGKKMEHEIHNETQREQDLVRLGKVPGFYDKGTVRQVKERKQLFEAFQKPSDSTLTVSAPSKATSWSSASDISTLENQEDISTQASTIGGSYEEGIPTQSPSLVKGGGASAWTPRGPGFSEGTACQIIILESNLSVPAQKLCHAKPEAEPVTVVDSGRPDILSSRTGGHSGIKMREDEDEEAHKENPFFKLRPSTNVIKVEQDIREAQEREKDLHKQRASLYGGRGERVGGGRPLTTLSPSSSLNGLAVPDLPGSSSRGGTRPTAARHSVGKLGQWPPAQAEEERIDRPEVAQSPRTPRQKTPLVHRWESGLVNGHNLEDD</sequence>
<feature type="region of interest" description="Disordered" evidence="1">
    <location>
        <begin position="246"/>
        <end position="269"/>
    </location>
</feature>
<feature type="compositionally biased region" description="Basic and acidic residues" evidence="1">
    <location>
        <begin position="103"/>
        <end position="119"/>
    </location>
</feature>
<accession>A0A8C2WJ27</accession>
<organism evidence="2 3">
    <name type="scientific">Cyclopterus lumpus</name>
    <name type="common">Lumpsucker</name>
    <dbReference type="NCBI Taxonomy" id="8103"/>
    <lineage>
        <taxon>Eukaryota</taxon>
        <taxon>Metazoa</taxon>
        <taxon>Chordata</taxon>
        <taxon>Craniata</taxon>
        <taxon>Vertebrata</taxon>
        <taxon>Euteleostomi</taxon>
        <taxon>Actinopterygii</taxon>
        <taxon>Neopterygii</taxon>
        <taxon>Teleostei</taxon>
        <taxon>Neoteleostei</taxon>
        <taxon>Acanthomorphata</taxon>
        <taxon>Eupercaria</taxon>
        <taxon>Perciformes</taxon>
        <taxon>Cottioidei</taxon>
        <taxon>Cottales</taxon>
        <taxon>Cyclopteridae</taxon>
        <taxon>Cyclopterus</taxon>
    </lineage>
</organism>
<feature type="compositionally biased region" description="Basic and acidic residues" evidence="1">
    <location>
        <begin position="14"/>
        <end position="24"/>
    </location>
</feature>